<feature type="compositionally biased region" description="Polar residues" evidence="1">
    <location>
        <begin position="84"/>
        <end position="97"/>
    </location>
</feature>
<organism evidence="2 3">
    <name type="scientific">Xenopus laevis</name>
    <name type="common">African clawed frog</name>
    <dbReference type="NCBI Taxonomy" id="8355"/>
    <lineage>
        <taxon>Eukaryota</taxon>
        <taxon>Metazoa</taxon>
        <taxon>Chordata</taxon>
        <taxon>Craniata</taxon>
        <taxon>Vertebrata</taxon>
        <taxon>Euteleostomi</taxon>
        <taxon>Amphibia</taxon>
        <taxon>Batrachia</taxon>
        <taxon>Anura</taxon>
        <taxon>Pipoidea</taxon>
        <taxon>Pipidae</taxon>
        <taxon>Xenopodinae</taxon>
        <taxon>Xenopus</taxon>
        <taxon>Xenopus</taxon>
    </lineage>
</organism>
<proteinExistence type="predicted"/>
<feature type="region of interest" description="Disordered" evidence="1">
    <location>
        <begin position="30"/>
        <end position="287"/>
    </location>
</feature>
<reference evidence="3" key="1">
    <citation type="journal article" date="2016" name="Nature">
        <title>Genome evolution in the allotetraploid frog Xenopus laevis.</title>
        <authorList>
            <person name="Session A.M."/>
            <person name="Uno Y."/>
            <person name="Kwon T."/>
            <person name="Chapman J.A."/>
            <person name="Toyoda A."/>
            <person name="Takahashi S."/>
            <person name="Fukui A."/>
            <person name="Hikosaka A."/>
            <person name="Suzuki A."/>
            <person name="Kondo M."/>
            <person name="van Heeringen S.J."/>
            <person name="Quigley I."/>
            <person name="Heinz S."/>
            <person name="Ogino H."/>
            <person name="Ochi H."/>
            <person name="Hellsten U."/>
            <person name="Lyons J.B."/>
            <person name="Simakov O."/>
            <person name="Putnam N."/>
            <person name="Stites J."/>
            <person name="Kuroki Y."/>
            <person name="Tanaka T."/>
            <person name="Michiue T."/>
            <person name="Watanabe M."/>
            <person name="Bogdanovic O."/>
            <person name="Lister R."/>
            <person name="Georgiou G."/>
            <person name="Paranjpe S.S."/>
            <person name="van Kruijsbergen I."/>
            <person name="Shu S."/>
            <person name="Carlson J."/>
            <person name="Kinoshita T."/>
            <person name="Ohta Y."/>
            <person name="Mawaribuchi S."/>
            <person name="Jenkins J."/>
            <person name="Grimwood J."/>
            <person name="Schmutz J."/>
            <person name="Mitros T."/>
            <person name="Mozaffari S.V."/>
            <person name="Suzuki Y."/>
            <person name="Haramoto Y."/>
            <person name="Yamamoto T.S."/>
            <person name="Takagi C."/>
            <person name="Heald R."/>
            <person name="Miller K."/>
            <person name="Haudenschild C."/>
            <person name="Kitzman J."/>
            <person name="Nakayama T."/>
            <person name="Izutsu Y."/>
            <person name="Robert J."/>
            <person name="Fortriede J."/>
            <person name="Burns K."/>
            <person name="Lotay V."/>
            <person name="Karimi K."/>
            <person name="Yasuoka Y."/>
            <person name="Dichmann D.S."/>
            <person name="Flajnik M.F."/>
            <person name="Houston D.W."/>
            <person name="Shendure J."/>
            <person name="DuPasquier L."/>
            <person name="Vize P.D."/>
            <person name="Zorn A.M."/>
            <person name="Ito M."/>
            <person name="Marcotte E.M."/>
            <person name="Wallingford J.B."/>
            <person name="Ito Y."/>
            <person name="Asashima M."/>
            <person name="Ueno N."/>
            <person name="Matsuda Y."/>
            <person name="Veenstra G.J."/>
            <person name="Fujiyama A."/>
            <person name="Harland R.M."/>
            <person name="Taira M."/>
            <person name="Rokhsar D.S."/>
        </authorList>
    </citation>
    <scope>NUCLEOTIDE SEQUENCE [LARGE SCALE GENOMIC DNA]</scope>
    <source>
        <strain evidence="3">J</strain>
    </source>
</reference>
<dbReference type="Proteomes" id="UP000694892">
    <property type="component" value="Chromosome 8L"/>
</dbReference>
<gene>
    <name evidence="2" type="ORF">XELAEV_18039002mg</name>
</gene>
<feature type="compositionally biased region" description="Basic and acidic residues" evidence="1">
    <location>
        <begin position="240"/>
        <end position="267"/>
    </location>
</feature>
<evidence type="ECO:0000256" key="1">
    <source>
        <dbReference type="SAM" id="MobiDB-lite"/>
    </source>
</evidence>
<accession>A0A974H7S8</accession>
<dbReference type="EMBL" id="CM004480">
    <property type="protein sequence ID" value="OCT67700.1"/>
    <property type="molecule type" value="Genomic_DNA"/>
</dbReference>
<name>A0A974H7S8_XENLA</name>
<evidence type="ECO:0000313" key="3">
    <source>
        <dbReference type="Proteomes" id="UP000694892"/>
    </source>
</evidence>
<dbReference type="AlphaFoldDB" id="A0A974H7S8"/>
<protein>
    <submittedName>
        <fullName evidence="2">Uncharacterized protein</fullName>
    </submittedName>
</protein>
<sequence>MAAEAVMEGIRAARTGQDAERFRKELQELLAGAGSGARQTPASVKAVRRPTRRTRPPERLSPGSSDIRRSRRSPSAGRQRSPEGRQQAQGPAQSRSGTLKRAELRNQAPRRSRQVRALGRMEQGVCSTATTGSEETRQGAAAVEGAHTSQAVAQEQGPRMDSSRPMSLSPGRALETREGEGPRQGVRRRSPSRGSPGEGSKDSRRARRASCGRPDCRAPERRRQSRPSSTERWNRLSRSRTREDSRDRSRRTWENERYGAARERRGGQEQPRPRTGTGGGNRGRCDGCCRCTSPHRLRSREHQLSNSAIDS</sequence>
<evidence type="ECO:0000313" key="2">
    <source>
        <dbReference type="EMBL" id="OCT67700.1"/>
    </source>
</evidence>